<evidence type="ECO:0000256" key="1">
    <source>
        <dbReference type="ARBA" id="ARBA00008308"/>
    </source>
</evidence>
<dbReference type="Proteomes" id="UP000183832">
    <property type="component" value="Unassembled WGS sequence"/>
</dbReference>
<reference evidence="2 3" key="1">
    <citation type="submission" date="2015-04" db="EMBL/GenBank/DDBJ databases">
        <authorList>
            <person name="Syromyatnikov M.Y."/>
            <person name="Popov V.N."/>
        </authorList>
    </citation>
    <scope>NUCLEOTIDE SEQUENCE [LARGE SCALE GENOMIC DNA]</scope>
</reference>
<organism evidence="2 3">
    <name type="scientific">Clunio marinus</name>
    <dbReference type="NCBI Taxonomy" id="568069"/>
    <lineage>
        <taxon>Eukaryota</taxon>
        <taxon>Metazoa</taxon>
        <taxon>Ecdysozoa</taxon>
        <taxon>Arthropoda</taxon>
        <taxon>Hexapoda</taxon>
        <taxon>Insecta</taxon>
        <taxon>Pterygota</taxon>
        <taxon>Neoptera</taxon>
        <taxon>Endopterygota</taxon>
        <taxon>Diptera</taxon>
        <taxon>Nematocera</taxon>
        <taxon>Chironomoidea</taxon>
        <taxon>Chironomidae</taxon>
        <taxon>Clunio</taxon>
    </lineage>
</organism>
<dbReference type="OrthoDB" id="10258744at2759"/>
<dbReference type="SUPFAM" id="SSF53335">
    <property type="entry name" value="S-adenosyl-L-methionine-dependent methyltransferases"/>
    <property type="match status" value="1"/>
</dbReference>
<name>A0A1J1IC91_9DIPT</name>
<proteinExistence type="inferred from homology"/>
<keyword evidence="3" id="KW-1185">Reference proteome</keyword>
<comment type="similarity">
    <text evidence="1">Belongs to the UPF0585 family.</text>
</comment>
<gene>
    <name evidence="2" type="ORF">CLUMA_CG010761</name>
</gene>
<dbReference type="Pfam" id="PF06080">
    <property type="entry name" value="DUF938"/>
    <property type="match status" value="1"/>
</dbReference>
<dbReference type="PANTHER" id="PTHR20974">
    <property type="entry name" value="UPF0585 PROTEIN CG18661"/>
    <property type="match status" value="1"/>
</dbReference>
<dbReference type="InterPro" id="IPR029063">
    <property type="entry name" value="SAM-dependent_MTases_sf"/>
</dbReference>
<dbReference type="InterPro" id="IPR010342">
    <property type="entry name" value="DUF938"/>
</dbReference>
<dbReference type="AlphaFoldDB" id="A0A1J1IC91"/>
<evidence type="ECO:0000313" key="3">
    <source>
        <dbReference type="Proteomes" id="UP000183832"/>
    </source>
</evidence>
<evidence type="ECO:0000313" key="2">
    <source>
        <dbReference type="EMBL" id="CRK97370.1"/>
    </source>
</evidence>
<dbReference type="Gene3D" id="3.40.50.150">
    <property type="entry name" value="Vaccinia Virus protein VP39"/>
    <property type="match status" value="1"/>
</dbReference>
<protein>
    <submittedName>
        <fullName evidence="2">CLUMA_CG010761, isoform A</fullName>
    </submittedName>
</protein>
<dbReference type="PANTHER" id="PTHR20974:SF0">
    <property type="entry name" value="UPF0585 PROTEIN CG18661"/>
    <property type="match status" value="1"/>
</dbReference>
<accession>A0A1J1IC91</accession>
<dbReference type="EMBL" id="CVRI01000047">
    <property type="protein sequence ID" value="CRK97370.1"/>
    <property type="molecule type" value="Genomic_DNA"/>
</dbReference>
<sequence>MLRNPAGERNKEAILEVLKKYIIVNTNTTLLEISSGTGLHSSFLAKYFPMTTFQPSEYEKEMFKSIVEYKRHYGVENVFEPVYVDISKDLENWDAKFNGDYLRDCRESFDYMLNINMMHISPFECSIGLFSNSSKLLKKDGILFTYGPYAVDGVLTPESNISFDQSLKSRNPSWGIRDIAELKKIAIKFSIMLIASYDLPANNKLLVWKRN</sequence>